<organism evidence="4 5">
    <name type="scientific">Rhodothalassium salexigens DSM 2132</name>
    <dbReference type="NCBI Taxonomy" id="1188247"/>
    <lineage>
        <taxon>Bacteria</taxon>
        <taxon>Pseudomonadati</taxon>
        <taxon>Pseudomonadota</taxon>
        <taxon>Alphaproteobacteria</taxon>
        <taxon>Rhodothalassiales</taxon>
        <taxon>Rhodothalassiaceae</taxon>
        <taxon>Rhodothalassium</taxon>
    </lineage>
</organism>
<dbReference type="GO" id="GO:0070987">
    <property type="term" value="P:error-free translesion synthesis"/>
    <property type="evidence" value="ECO:0007669"/>
    <property type="project" value="TreeGrafter"/>
</dbReference>
<gene>
    <name evidence="2" type="primary">apaG</name>
    <name evidence="4" type="ORF">EV659_10325</name>
</gene>
<evidence type="ECO:0000259" key="3">
    <source>
        <dbReference type="PROSITE" id="PS51087"/>
    </source>
</evidence>
<dbReference type="InterPro" id="IPR023065">
    <property type="entry name" value="Uncharacterised_ApaG"/>
</dbReference>
<evidence type="ECO:0000256" key="1">
    <source>
        <dbReference type="ARBA" id="ARBA00017693"/>
    </source>
</evidence>
<evidence type="ECO:0000256" key="2">
    <source>
        <dbReference type="HAMAP-Rule" id="MF_00791"/>
    </source>
</evidence>
<dbReference type="NCBIfam" id="NF003967">
    <property type="entry name" value="PRK05461.1"/>
    <property type="match status" value="1"/>
</dbReference>
<evidence type="ECO:0000313" key="4">
    <source>
        <dbReference type="EMBL" id="TCP36138.1"/>
    </source>
</evidence>
<dbReference type="SUPFAM" id="SSF110069">
    <property type="entry name" value="ApaG-like"/>
    <property type="match status" value="1"/>
</dbReference>
<dbReference type="Pfam" id="PF04379">
    <property type="entry name" value="DUF525"/>
    <property type="match status" value="1"/>
</dbReference>
<keyword evidence="5" id="KW-1185">Reference proteome</keyword>
<protein>
    <recommendedName>
        <fullName evidence="1 2">Protein ApaG</fullName>
    </recommendedName>
</protein>
<dbReference type="AlphaFoldDB" id="A0A4R2PN03"/>
<dbReference type="PROSITE" id="PS51087">
    <property type="entry name" value="APAG"/>
    <property type="match status" value="1"/>
</dbReference>
<dbReference type="InterPro" id="IPR036767">
    <property type="entry name" value="ApaG_sf"/>
</dbReference>
<comment type="caution">
    <text evidence="4">The sequence shown here is derived from an EMBL/GenBank/DDBJ whole genome shotgun (WGS) entry which is preliminary data.</text>
</comment>
<dbReference type="RefSeq" id="WP_200287339.1">
    <property type="nucleotide sequence ID" value="NZ_JACIGF010000003.1"/>
</dbReference>
<accession>A0A4R2PN03</accession>
<reference evidence="4 5" key="1">
    <citation type="submission" date="2019-03" db="EMBL/GenBank/DDBJ databases">
        <title>Genomic Encyclopedia of Type Strains, Phase IV (KMG-IV): sequencing the most valuable type-strain genomes for metagenomic binning, comparative biology and taxonomic classification.</title>
        <authorList>
            <person name="Goeker M."/>
        </authorList>
    </citation>
    <scope>NUCLEOTIDE SEQUENCE [LARGE SCALE GENOMIC DNA]</scope>
    <source>
        <strain evidence="4 5">DSM 2132</strain>
    </source>
</reference>
<dbReference type="FunCoup" id="A0A4R2PN03">
    <property type="interactions" value="8"/>
</dbReference>
<proteinExistence type="inferred from homology"/>
<sequence>MDTVMSYEATTHAIVVEVTPFFLDDESDPEDHRYVWAYQVRIENQRGGTVQLLRRSWRITDALGRTHEIDGDGVVGEQPMIAPGDCFEYTSGAPLATPSGLMQGSYTMADHDGRPFEVTIPAFSLDSPYEARLVN</sequence>
<dbReference type="HAMAP" id="MF_00791">
    <property type="entry name" value="ApaG"/>
    <property type="match status" value="1"/>
</dbReference>
<feature type="domain" description="ApaG" evidence="3">
    <location>
        <begin position="8"/>
        <end position="132"/>
    </location>
</feature>
<evidence type="ECO:0000313" key="5">
    <source>
        <dbReference type="Proteomes" id="UP000295399"/>
    </source>
</evidence>
<dbReference type="InParanoid" id="A0A4R2PN03"/>
<dbReference type="InterPro" id="IPR007474">
    <property type="entry name" value="ApaG_domain"/>
</dbReference>
<dbReference type="Gene3D" id="2.60.40.1470">
    <property type="entry name" value="ApaG domain"/>
    <property type="match status" value="1"/>
</dbReference>
<dbReference type="PANTHER" id="PTHR14289">
    <property type="entry name" value="F-BOX ONLY PROTEIN 3"/>
    <property type="match status" value="1"/>
</dbReference>
<dbReference type="Proteomes" id="UP000295399">
    <property type="component" value="Unassembled WGS sequence"/>
</dbReference>
<dbReference type="EMBL" id="SLXO01000003">
    <property type="protein sequence ID" value="TCP36138.1"/>
    <property type="molecule type" value="Genomic_DNA"/>
</dbReference>
<dbReference type="PANTHER" id="PTHR14289:SF16">
    <property type="entry name" value="POLYMERASE DELTA-INTERACTING PROTEIN 2"/>
    <property type="match status" value="1"/>
</dbReference>
<name>A0A4R2PN03_RHOSA</name>